<reference evidence="6 7" key="1">
    <citation type="submission" date="2021-06" db="EMBL/GenBank/DDBJ databases">
        <authorList>
            <person name="Lee D.H."/>
        </authorList>
    </citation>
    <scope>NUCLEOTIDE SEQUENCE [LARGE SCALE GENOMIC DNA]</scope>
    <source>
        <strain evidence="6 7">MMS21-HV4-11</strain>
    </source>
</reference>
<sequence>MTVALLVLLKVIVTVIIFGIGLDSTPRDAVRLFRHPALLLRSVLAMYVLVPLAALALVKLLPLSPGVEAGLLVLAVSAGAPLLPRKLLGIGDGAYIFSLVVVSSVLAVILVPVWLEILVPLFPRLPHLAPERAALILGESFFLPLLAGMAVRWLFPRFAAWTGGRLVGVAGLFLALTALVLLAVNWHIVLEVNWQGVAALAVLILMALVIGHLVGGPKEEDRTALAVACATRHIGVAVVVATSMPGARVAIVISVYIAISVVITLPYTRWRRKRTPEPRQAPPK</sequence>
<feature type="transmembrane region" description="Helical" evidence="5">
    <location>
        <begin position="38"/>
        <end position="57"/>
    </location>
</feature>
<dbReference type="PANTHER" id="PTHR10361">
    <property type="entry name" value="SODIUM-BILE ACID COTRANSPORTER"/>
    <property type="match status" value="1"/>
</dbReference>
<dbReference type="InterPro" id="IPR004710">
    <property type="entry name" value="Bilac:Na_transpt"/>
</dbReference>
<evidence type="ECO:0000256" key="5">
    <source>
        <dbReference type="SAM" id="Phobius"/>
    </source>
</evidence>
<feature type="transmembrane region" description="Helical" evidence="5">
    <location>
        <begin position="194"/>
        <end position="216"/>
    </location>
</feature>
<comment type="caution">
    <text evidence="6">The sequence shown here is derived from an EMBL/GenBank/DDBJ whole genome shotgun (WGS) entry which is preliminary data.</text>
</comment>
<feature type="transmembrane region" description="Helical" evidence="5">
    <location>
        <begin position="223"/>
        <end position="241"/>
    </location>
</feature>
<protein>
    <recommendedName>
        <fullName evidence="8">BASS family bile acid:Na+ symporter</fullName>
    </recommendedName>
</protein>
<evidence type="ECO:0000313" key="6">
    <source>
        <dbReference type="EMBL" id="MBU8875223.1"/>
    </source>
</evidence>
<name>A0ABS6IPU3_9HYPH</name>
<feature type="transmembrane region" description="Helical" evidence="5">
    <location>
        <begin position="167"/>
        <end position="188"/>
    </location>
</feature>
<keyword evidence="4 5" id="KW-0472">Membrane</keyword>
<keyword evidence="7" id="KW-1185">Reference proteome</keyword>
<evidence type="ECO:0000256" key="1">
    <source>
        <dbReference type="ARBA" id="ARBA00004141"/>
    </source>
</evidence>
<feature type="transmembrane region" description="Helical" evidence="5">
    <location>
        <begin position="95"/>
        <end position="115"/>
    </location>
</feature>
<evidence type="ECO:0008006" key="8">
    <source>
        <dbReference type="Google" id="ProtNLM"/>
    </source>
</evidence>
<gene>
    <name evidence="6" type="ORF">KQ910_15725</name>
</gene>
<accession>A0ABS6IPU3</accession>
<keyword evidence="2 5" id="KW-0812">Transmembrane</keyword>
<dbReference type="RefSeq" id="WP_216962124.1">
    <property type="nucleotide sequence ID" value="NZ_JAHOPB010000001.1"/>
</dbReference>
<dbReference type="Pfam" id="PF01758">
    <property type="entry name" value="SBF"/>
    <property type="match status" value="1"/>
</dbReference>
<evidence type="ECO:0000256" key="4">
    <source>
        <dbReference type="ARBA" id="ARBA00023136"/>
    </source>
</evidence>
<feature type="transmembrane region" description="Helical" evidence="5">
    <location>
        <begin position="247"/>
        <end position="267"/>
    </location>
</feature>
<evidence type="ECO:0000256" key="3">
    <source>
        <dbReference type="ARBA" id="ARBA00022989"/>
    </source>
</evidence>
<dbReference type="Proteomes" id="UP000727907">
    <property type="component" value="Unassembled WGS sequence"/>
</dbReference>
<keyword evidence="3 5" id="KW-1133">Transmembrane helix</keyword>
<evidence type="ECO:0000313" key="7">
    <source>
        <dbReference type="Proteomes" id="UP000727907"/>
    </source>
</evidence>
<proteinExistence type="predicted"/>
<evidence type="ECO:0000256" key="2">
    <source>
        <dbReference type="ARBA" id="ARBA00022692"/>
    </source>
</evidence>
<dbReference type="PANTHER" id="PTHR10361:SF28">
    <property type="entry name" value="P3 PROTEIN-RELATED"/>
    <property type="match status" value="1"/>
</dbReference>
<dbReference type="InterPro" id="IPR002657">
    <property type="entry name" value="BilAc:Na_symport/Acr3"/>
</dbReference>
<comment type="subcellular location">
    <subcellularLocation>
        <location evidence="1">Membrane</location>
        <topology evidence="1">Multi-pass membrane protein</topology>
    </subcellularLocation>
</comment>
<feature type="transmembrane region" description="Helical" evidence="5">
    <location>
        <begin position="135"/>
        <end position="155"/>
    </location>
</feature>
<feature type="transmembrane region" description="Helical" evidence="5">
    <location>
        <begin position="6"/>
        <end position="26"/>
    </location>
</feature>
<dbReference type="EMBL" id="JAHOPB010000001">
    <property type="protein sequence ID" value="MBU8875223.1"/>
    <property type="molecule type" value="Genomic_DNA"/>
</dbReference>
<organism evidence="6 7">
    <name type="scientific">Reyranella humidisoli</name>
    <dbReference type="NCBI Taxonomy" id="2849149"/>
    <lineage>
        <taxon>Bacteria</taxon>
        <taxon>Pseudomonadati</taxon>
        <taxon>Pseudomonadota</taxon>
        <taxon>Alphaproteobacteria</taxon>
        <taxon>Hyphomicrobiales</taxon>
        <taxon>Reyranellaceae</taxon>
        <taxon>Reyranella</taxon>
    </lineage>
</organism>
<feature type="transmembrane region" description="Helical" evidence="5">
    <location>
        <begin position="63"/>
        <end position="83"/>
    </location>
</feature>